<dbReference type="RefSeq" id="WP_134246864.1">
    <property type="nucleotide sequence ID" value="NZ_SNQI01000001.1"/>
</dbReference>
<proteinExistence type="predicted"/>
<evidence type="ECO:0000313" key="4">
    <source>
        <dbReference type="Proteomes" id="UP000298517"/>
    </source>
</evidence>
<evidence type="ECO:0000256" key="1">
    <source>
        <dbReference type="SAM" id="Phobius"/>
    </source>
</evidence>
<protein>
    <submittedName>
        <fullName evidence="3">Phosphatase PAP2 family protein</fullName>
    </submittedName>
</protein>
<dbReference type="InterPro" id="IPR000326">
    <property type="entry name" value="PAP2/HPO"/>
</dbReference>
<dbReference type="OrthoDB" id="9789113at2"/>
<sequence length="189" mass="21874">MIDSIIDKDIELLIFLNNLGTTQWDGFWLIITNKFSAIPLYILLLYLIFKYYGLKRTVVLVLFVVVLIAVSDQTSNLFKYGFKRLRPCHDENIAHLIRLVKERCGGLYSYFSAHASNAMAIAVFFSFLLKDKVKYLSYFLIIWAVFVAYSRIYIGVHFTLDVLTGAIIGGLYATLCYKLFKLVDRKFFT</sequence>
<keyword evidence="1" id="KW-1133">Transmembrane helix</keyword>
<dbReference type="Gene3D" id="1.20.144.10">
    <property type="entry name" value="Phosphatidic acid phosphatase type 2/haloperoxidase"/>
    <property type="match status" value="1"/>
</dbReference>
<keyword evidence="4" id="KW-1185">Reference proteome</keyword>
<comment type="caution">
    <text evidence="3">The sequence shown here is derived from an EMBL/GenBank/DDBJ whole genome shotgun (WGS) entry which is preliminary data.</text>
</comment>
<name>A0A4Y8AY14_9FLAO</name>
<feature type="transmembrane region" description="Helical" evidence="1">
    <location>
        <begin position="107"/>
        <end position="129"/>
    </location>
</feature>
<evidence type="ECO:0000313" key="3">
    <source>
        <dbReference type="EMBL" id="TEW76854.1"/>
    </source>
</evidence>
<dbReference type="PANTHER" id="PTHR14969">
    <property type="entry name" value="SPHINGOSINE-1-PHOSPHATE PHOSPHOHYDROLASE"/>
    <property type="match status" value="1"/>
</dbReference>
<feature type="transmembrane region" description="Helical" evidence="1">
    <location>
        <begin position="162"/>
        <end position="180"/>
    </location>
</feature>
<accession>A0A4Y8AY14</accession>
<dbReference type="Proteomes" id="UP000298517">
    <property type="component" value="Unassembled WGS sequence"/>
</dbReference>
<organism evidence="3 4">
    <name type="scientific">Gramella jeungdoensis</name>
    <dbReference type="NCBI Taxonomy" id="708091"/>
    <lineage>
        <taxon>Bacteria</taxon>
        <taxon>Pseudomonadati</taxon>
        <taxon>Bacteroidota</taxon>
        <taxon>Flavobacteriia</taxon>
        <taxon>Flavobacteriales</taxon>
        <taxon>Flavobacteriaceae</taxon>
        <taxon>Christiangramia</taxon>
    </lineage>
</organism>
<dbReference type="SMART" id="SM00014">
    <property type="entry name" value="acidPPc"/>
    <property type="match status" value="1"/>
</dbReference>
<dbReference type="Pfam" id="PF01569">
    <property type="entry name" value="PAP2"/>
    <property type="match status" value="1"/>
</dbReference>
<reference evidence="3 4" key="1">
    <citation type="journal article" date="2011" name="J. Microbiol.">
        <title>Gramella jeungdoensis sp. nov., isolated from a solar saltern in Korea.</title>
        <authorList>
            <person name="Joung Y."/>
            <person name="Kim H."/>
            <person name="Jang T."/>
            <person name="Ahn T.S."/>
            <person name="Joh K."/>
        </authorList>
    </citation>
    <scope>NUCLEOTIDE SEQUENCE [LARGE SCALE GENOMIC DNA]</scope>
    <source>
        <strain evidence="3 4">KCTC 23123</strain>
    </source>
</reference>
<evidence type="ECO:0000259" key="2">
    <source>
        <dbReference type="SMART" id="SM00014"/>
    </source>
</evidence>
<dbReference type="EMBL" id="SNQI01000001">
    <property type="protein sequence ID" value="TEW76854.1"/>
    <property type="molecule type" value="Genomic_DNA"/>
</dbReference>
<dbReference type="SUPFAM" id="SSF48317">
    <property type="entry name" value="Acid phosphatase/Vanadium-dependent haloperoxidase"/>
    <property type="match status" value="1"/>
</dbReference>
<feature type="transmembrane region" description="Helical" evidence="1">
    <location>
        <begin position="136"/>
        <end position="156"/>
    </location>
</feature>
<dbReference type="PANTHER" id="PTHR14969:SF13">
    <property type="entry name" value="AT30094P"/>
    <property type="match status" value="1"/>
</dbReference>
<keyword evidence="1" id="KW-0812">Transmembrane</keyword>
<feature type="domain" description="Phosphatidic acid phosphatase type 2/haloperoxidase" evidence="2">
    <location>
        <begin position="58"/>
        <end position="177"/>
    </location>
</feature>
<dbReference type="AlphaFoldDB" id="A0A4Y8AY14"/>
<gene>
    <name evidence="3" type="ORF">E2488_03125</name>
</gene>
<keyword evidence="1" id="KW-0472">Membrane</keyword>
<feature type="transmembrane region" description="Helical" evidence="1">
    <location>
        <begin position="58"/>
        <end position="78"/>
    </location>
</feature>
<dbReference type="InterPro" id="IPR036938">
    <property type="entry name" value="PAP2/HPO_sf"/>
</dbReference>
<feature type="transmembrane region" description="Helical" evidence="1">
    <location>
        <begin position="26"/>
        <end position="49"/>
    </location>
</feature>